<accession>A0ABT9Q7I0</accession>
<evidence type="ECO:0008006" key="3">
    <source>
        <dbReference type="Google" id="ProtNLM"/>
    </source>
</evidence>
<dbReference type="Proteomes" id="UP001225356">
    <property type="component" value="Unassembled WGS sequence"/>
</dbReference>
<organism evidence="1 2">
    <name type="scientific">Streptosporangium lutulentum</name>
    <dbReference type="NCBI Taxonomy" id="1461250"/>
    <lineage>
        <taxon>Bacteria</taxon>
        <taxon>Bacillati</taxon>
        <taxon>Actinomycetota</taxon>
        <taxon>Actinomycetes</taxon>
        <taxon>Streptosporangiales</taxon>
        <taxon>Streptosporangiaceae</taxon>
        <taxon>Streptosporangium</taxon>
    </lineage>
</organism>
<proteinExistence type="predicted"/>
<gene>
    <name evidence="1" type="ORF">J2853_001893</name>
</gene>
<protein>
    <recommendedName>
        <fullName evidence="3">Core-binding (CB) domain-containing protein</fullName>
    </recommendedName>
</protein>
<evidence type="ECO:0000313" key="2">
    <source>
        <dbReference type="Proteomes" id="UP001225356"/>
    </source>
</evidence>
<name>A0ABT9Q7I0_9ACTN</name>
<comment type="caution">
    <text evidence="1">The sequence shown here is derived from an EMBL/GenBank/DDBJ whole genome shotgun (WGS) entry which is preliminary data.</text>
</comment>
<reference evidence="1 2" key="1">
    <citation type="submission" date="2023-07" db="EMBL/GenBank/DDBJ databases">
        <title>Sequencing the genomes of 1000 actinobacteria strains.</title>
        <authorList>
            <person name="Klenk H.-P."/>
        </authorList>
    </citation>
    <scope>NUCLEOTIDE SEQUENCE [LARGE SCALE GENOMIC DNA]</scope>
    <source>
        <strain evidence="1 2">DSM 46740</strain>
    </source>
</reference>
<sequence length="58" mass="6186">MGVVHRIGTERQAPVLKEAIEKFLAGVPNPNTARSYATVLRALAERFGAYTGSGPGCR</sequence>
<keyword evidence="2" id="KW-1185">Reference proteome</keyword>
<dbReference type="EMBL" id="JAUSQU010000001">
    <property type="protein sequence ID" value="MDP9842682.1"/>
    <property type="molecule type" value="Genomic_DNA"/>
</dbReference>
<evidence type="ECO:0000313" key="1">
    <source>
        <dbReference type="EMBL" id="MDP9842682.1"/>
    </source>
</evidence>